<keyword evidence="5" id="KW-1185">Reference proteome</keyword>
<dbReference type="OrthoDB" id="5654315at2"/>
<dbReference type="RefSeq" id="WP_058475608.1">
    <property type="nucleotide sequence ID" value="NZ_CAAAIL010000012.1"/>
</dbReference>
<evidence type="ECO:0000313" key="6">
    <source>
        <dbReference type="Proteomes" id="UP000254230"/>
    </source>
</evidence>
<dbReference type="GO" id="GO:0016791">
    <property type="term" value="F:phosphatase activity"/>
    <property type="evidence" value="ECO:0007669"/>
    <property type="project" value="InterPro"/>
</dbReference>
<evidence type="ECO:0000313" key="5">
    <source>
        <dbReference type="Proteomes" id="UP000054639"/>
    </source>
</evidence>
<dbReference type="EMBL" id="LNYR01000049">
    <property type="protein sequence ID" value="KTD42418.1"/>
    <property type="molecule type" value="Genomic_DNA"/>
</dbReference>
<reference evidence="4 6" key="2">
    <citation type="submission" date="2018-06" db="EMBL/GenBank/DDBJ databases">
        <authorList>
            <consortium name="Pathogen Informatics"/>
            <person name="Doyle S."/>
        </authorList>
    </citation>
    <scope>NUCLEOTIDE SEQUENCE [LARGE SCALE GENOMIC DNA]</scope>
    <source>
        <strain evidence="4 6">NCTC12376</strain>
    </source>
</reference>
<dbReference type="STRING" id="45072.Lqua_3396"/>
<name>A0A378KUE8_9GAMM</name>
<feature type="signal peptide" evidence="1">
    <location>
        <begin position="1"/>
        <end position="23"/>
    </location>
</feature>
<sequence>MKPILYLAFIVLNVILAQPDAMAQKPYNELQINHVNLKKYPEHITVHEPGVEVTIGDLHGNALKLLNFLIRNDVVKITKEDYNLFVSIYEKSPDDLTVKDLAYFQVLLNAAKINSQHKIRFLGDDLCDRGMNDYYTLQLYKKLDMAGVPFDVVLSNHGNFFLSAYERPEQSFSFNPYGEGENESTVQSMLHLGRIIDRGIIERQDVLDIIQNHYLKHLVFPGYTHNKQKNELTVYSHAPIDLGILAELAKDLKTPYNDSNLAELTKGFDSINHQIHQWIMSRTFTVHYNQLNEDHKKSNTQSPIKQVLWNRDYTILHRDHEPTGKHFFVNYVHGHDSMPNVFNLDNLFGKGNDNYTGPYAIHVTHS</sequence>
<evidence type="ECO:0000313" key="3">
    <source>
        <dbReference type="EMBL" id="KTD42418.1"/>
    </source>
</evidence>
<dbReference type="Pfam" id="PF21663">
    <property type="entry name" value="WipA_Phos"/>
    <property type="match status" value="1"/>
</dbReference>
<dbReference type="SUPFAM" id="SSF56300">
    <property type="entry name" value="Metallo-dependent phosphatases"/>
    <property type="match status" value="1"/>
</dbReference>
<protein>
    <submittedName>
        <fullName evidence="4">Dot/Icm secretion system substrate</fullName>
    </submittedName>
</protein>
<feature type="domain" description="WipA-like phosphatase" evidence="2">
    <location>
        <begin position="119"/>
        <end position="350"/>
    </location>
</feature>
<evidence type="ECO:0000256" key="1">
    <source>
        <dbReference type="SAM" id="SignalP"/>
    </source>
</evidence>
<dbReference type="InterPro" id="IPR048521">
    <property type="entry name" value="WipA_Phos"/>
</dbReference>
<dbReference type="EMBL" id="UGOW01000001">
    <property type="protein sequence ID" value="STY17127.1"/>
    <property type="molecule type" value="Genomic_DNA"/>
</dbReference>
<proteinExistence type="predicted"/>
<dbReference type="NCBIfam" id="NF043030">
    <property type="entry name" value="T4SS_Wip"/>
    <property type="match status" value="1"/>
</dbReference>
<dbReference type="AlphaFoldDB" id="A0A378KUE8"/>
<evidence type="ECO:0000313" key="4">
    <source>
        <dbReference type="EMBL" id="STY17127.1"/>
    </source>
</evidence>
<reference evidence="3 5" key="1">
    <citation type="submission" date="2015-11" db="EMBL/GenBank/DDBJ databases">
        <title>Genomic analysis of 38 Legionella species identifies large and diverse effector repertoires.</title>
        <authorList>
            <person name="Burstein D."/>
            <person name="Amaro F."/>
            <person name="Zusman T."/>
            <person name="Lifshitz Z."/>
            <person name="Cohen O."/>
            <person name="Gilbert J.A."/>
            <person name="Pupko T."/>
            <person name="Shuman H.A."/>
            <person name="Segal G."/>
        </authorList>
    </citation>
    <scope>NUCLEOTIDE SEQUENCE [LARGE SCALE GENOMIC DNA]</scope>
    <source>
        <strain evidence="3 5">ATCC 49507</strain>
    </source>
</reference>
<keyword evidence="1" id="KW-0732">Signal</keyword>
<dbReference type="Gene3D" id="3.60.21.10">
    <property type="match status" value="1"/>
</dbReference>
<organism evidence="4 6">
    <name type="scientific">Legionella quateirensis</name>
    <dbReference type="NCBI Taxonomy" id="45072"/>
    <lineage>
        <taxon>Bacteria</taxon>
        <taxon>Pseudomonadati</taxon>
        <taxon>Pseudomonadota</taxon>
        <taxon>Gammaproteobacteria</taxon>
        <taxon>Legionellales</taxon>
        <taxon>Legionellaceae</taxon>
        <taxon>Legionella</taxon>
    </lineage>
</organism>
<dbReference type="InterPro" id="IPR029052">
    <property type="entry name" value="Metallo-depent_PP-like"/>
</dbReference>
<dbReference type="Proteomes" id="UP000054639">
    <property type="component" value="Unassembled WGS sequence"/>
</dbReference>
<evidence type="ECO:0000259" key="2">
    <source>
        <dbReference type="Pfam" id="PF21663"/>
    </source>
</evidence>
<accession>A0A378KUE8</accession>
<feature type="chain" id="PRO_5016565221" evidence="1">
    <location>
        <begin position="24"/>
        <end position="366"/>
    </location>
</feature>
<gene>
    <name evidence="4" type="primary">WipB_2</name>
    <name evidence="3" type="ORF">Lqua_3396</name>
    <name evidence="4" type="ORF">NCTC12376_00921</name>
</gene>
<dbReference type="Proteomes" id="UP000254230">
    <property type="component" value="Unassembled WGS sequence"/>
</dbReference>